<feature type="transmembrane region" description="Helical" evidence="7">
    <location>
        <begin position="241"/>
        <end position="260"/>
    </location>
</feature>
<feature type="transmembrane region" description="Helical" evidence="7">
    <location>
        <begin position="67"/>
        <end position="85"/>
    </location>
</feature>
<dbReference type="SUPFAM" id="SSF103481">
    <property type="entry name" value="Multidrug resistance efflux transporter EmrE"/>
    <property type="match status" value="2"/>
</dbReference>
<evidence type="ECO:0000256" key="3">
    <source>
        <dbReference type="ARBA" id="ARBA00022475"/>
    </source>
</evidence>
<dbReference type="HOGENOM" id="CLU_033863_21_3_9"/>
<keyword evidence="4 7" id="KW-0812">Transmembrane</keyword>
<gene>
    <name evidence="9" type="ordered locus">Swol_0960</name>
</gene>
<feature type="transmembrane region" description="Helical" evidence="7">
    <location>
        <begin position="97"/>
        <end position="115"/>
    </location>
</feature>
<feature type="transmembrane region" description="Helical" evidence="7">
    <location>
        <begin position="210"/>
        <end position="229"/>
    </location>
</feature>
<feature type="transmembrane region" description="Helical" evidence="7">
    <location>
        <begin position="266"/>
        <end position="284"/>
    </location>
</feature>
<dbReference type="InterPro" id="IPR000620">
    <property type="entry name" value="EamA_dom"/>
</dbReference>
<organism evidence="9 10">
    <name type="scientific">Syntrophomonas wolfei subsp. wolfei (strain DSM 2245B / Goettingen)</name>
    <dbReference type="NCBI Taxonomy" id="335541"/>
    <lineage>
        <taxon>Bacteria</taxon>
        <taxon>Bacillati</taxon>
        <taxon>Bacillota</taxon>
        <taxon>Clostridia</taxon>
        <taxon>Eubacteriales</taxon>
        <taxon>Syntrophomonadaceae</taxon>
        <taxon>Syntrophomonas</taxon>
    </lineage>
</organism>
<keyword evidence="6 7" id="KW-0472">Membrane</keyword>
<dbReference type="Proteomes" id="UP000001968">
    <property type="component" value="Chromosome"/>
</dbReference>
<name>Q0AYC9_SYNWW</name>
<evidence type="ECO:0000256" key="6">
    <source>
        <dbReference type="ARBA" id="ARBA00023136"/>
    </source>
</evidence>
<evidence type="ECO:0000256" key="5">
    <source>
        <dbReference type="ARBA" id="ARBA00022989"/>
    </source>
</evidence>
<protein>
    <submittedName>
        <fullName evidence="9">Drug/metabolite transporter (DMT) superfamily permease</fullName>
    </submittedName>
</protein>
<comment type="similarity">
    <text evidence="2">Belongs to the EamA transporter family.</text>
</comment>
<sequence>MSAAKKRMQAEVSMLLVAAIWGSTFVVVKNALQEIGPFLFLGLRFLLAFLILLILSFPCIKKTNRHTLLAGGLLGLFLFIGYVFQTIGLKYTTSTNAGFITGISVVLVPIIFSLLYRQRPTVSTTITVILAATGLFFLSFPRNSFSLAYGDFLVLICAFGFAFHIIFVDRYSHQHNAIAITAVQILFVGILSLLIGLINEPWPEHFSANLLTALFITAVFATSLAFLLQNALQKYSTPTRIAIVLTTEPIFAALAGYLWAEEILSHRAMFGAGLILVSMLISILTRKSKNLIEANA</sequence>
<evidence type="ECO:0000256" key="2">
    <source>
        <dbReference type="ARBA" id="ARBA00007362"/>
    </source>
</evidence>
<dbReference type="Pfam" id="PF00892">
    <property type="entry name" value="EamA"/>
    <property type="match status" value="2"/>
</dbReference>
<evidence type="ECO:0000313" key="10">
    <source>
        <dbReference type="Proteomes" id="UP000001968"/>
    </source>
</evidence>
<reference evidence="10" key="1">
    <citation type="journal article" date="2010" name="Environ. Microbiol.">
        <title>The genome of Syntrophomonas wolfei: new insights into syntrophic metabolism and biohydrogen production.</title>
        <authorList>
            <person name="Sieber J.R."/>
            <person name="Sims D.R."/>
            <person name="Han C."/>
            <person name="Kim E."/>
            <person name="Lykidis A."/>
            <person name="Lapidus A.L."/>
            <person name="McDonnald E."/>
            <person name="Rohlin L."/>
            <person name="Culley D.E."/>
            <person name="Gunsalus R."/>
            <person name="McInerney M.J."/>
        </authorList>
    </citation>
    <scope>NUCLEOTIDE SEQUENCE [LARGE SCALE GENOMIC DNA]</scope>
    <source>
        <strain evidence="10">DSM 2245B / Goettingen</strain>
    </source>
</reference>
<comment type="subcellular location">
    <subcellularLocation>
        <location evidence="1">Cell membrane</location>
        <topology evidence="1">Multi-pass membrane protein</topology>
    </subcellularLocation>
</comment>
<evidence type="ECO:0000256" key="7">
    <source>
        <dbReference type="SAM" id="Phobius"/>
    </source>
</evidence>
<proteinExistence type="inferred from homology"/>
<accession>Q0AYC9</accession>
<keyword evidence="5 7" id="KW-1133">Transmembrane helix</keyword>
<dbReference type="PANTHER" id="PTHR42920">
    <property type="entry name" value="OS03G0707200 PROTEIN-RELATED"/>
    <property type="match status" value="1"/>
</dbReference>
<feature type="transmembrane region" description="Helical" evidence="7">
    <location>
        <begin position="38"/>
        <end position="60"/>
    </location>
</feature>
<dbReference type="InterPro" id="IPR037185">
    <property type="entry name" value="EmrE-like"/>
</dbReference>
<dbReference type="GO" id="GO:0005886">
    <property type="term" value="C:plasma membrane"/>
    <property type="evidence" value="ECO:0007669"/>
    <property type="project" value="UniProtKB-SubCell"/>
</dbReference>
<dbReference type="EMBL" id="CP000448">
    <property type="protein sequence ID" value="ABI68275.1"/>
    <property type="molecule type" value="Genomic_DNA"/>
</dbReference>
<feature type="transmembrane region" description="Helical" evidence="7">
    <location>
        <begin position="122"/>
        <end position="140"/>
    </location>
</feature>
<evidence type="ECO:0000259" key="8">
    <source>
        <dbReference type="Pfam" id="PF00892"/>
    </source>
</evidence>
<dbReference type="eggNOG" id="COG0697">
    <property type="taxonomic scope" value="Bacteria"/>
</dbReference>
<feature type="transmembrane region" description="Helical" evidence="7">
    <location>
        <begin position="178"/>
        <end position="198"/>
    </location>
</feature>
<dbReference type="KEGG" id="swo:Swol_0960"/>
<evidence type="ECO:0000313" key="9">
    <source>
        <dbReference type="EMBL" id="ABI68275.1"/>
    </source>
</evidence>
<evidence type="ECO:0000256" key="1">
    <source>
        <dbReference type="ARBA" id="ARBA00004651"/>
    </source>
</evidence>
<keyword evidence="10" id="KW-1185">Reference proteome</keyword>
<keyword evidence="3" id="KW-1003">Cell membrane</keyword>
<feature type="domain" description="EamA" evidence="8">
    <location>
        <begin position="149"/>
        <end position="283"/>
    </location>
</feature>
<dbReference type="RefSeq" id="WP_011640380.1">
    <property type="nucleotide sequence ID" value="NC_008346.1"/>
</dbReference>
<dbReference type="InterPro" id="IPR051258">
    <property type="entry name" value="Diverse_Substrate_Transporter"/>
</dbReference>
<evidence type="ECO:0000256" key="4">
    <source>
        <dbReference type="ARBA" id="ARBA00022692"/>
    </source>
</evidence>
<dbReference type="PANTHER" id="PTHR42920:SF5">
    <property type="entry name" value="EAMA DOMAIN-CONTAINING PROTEIN"/>
    <property type="match status" value="1"/>
</dbReference>
<feature type="domain" description="EamA" evidence="8">
    <location>
        <begin position="12"/>
        <end position="139"/>
    </location>
</feature>
<dbReference type="OrthoDB" id="9804865at2"/>
<feature type="transmembrane region" description="Helical" evidence="7">
    <location>
        <begin position="12"/>
        <end position="32"/>
    </location>
</feature>
<feature type="transmembrane region" description="Helical" evidence="7">
    <location>
        <begin position="146"/>
        <end position="166"/>
    </location>
</feature>
<dbReference type="AlphaFoldDB" id="Q0AYC9"/>